<organism evidence="1 2">
    <name type="scientific">Cynoglossus semilaevis</name>
    <name type="common">Tongue sole</name>
    <dbReference type="NCBI Taxonomy" id="244447"/>
    <lineage>
        <taxon>Eukaryota</taxon>
        <taxon>Metazoa</taxon>
        <taxon>Chordata</taxon>
        <taxon>Craniata</taxon>
        <taxon>Vertebrata</taxon>
        <taxon>Euteleostomi</taxon>
        <taxon>Actinopterygii</taxon>
        <taxon>Neopterygii</taxon>
        <taxon>Teleostei</taxon>
        <taxon>Neoteleostei</taxon>
        <taxon>Acanthomorphata</taxon>
        <taxon>Carangaria</taxon>
        <taxon>Pleuronectiformes</taxon>
        <taxon>Pleuronectoidei</taxon>
        <taxon>Cynoglossidae</taxon>
        <taxon>Cynoglossinae</taxon>
        <taxon>Cynoglossus</taxon>
    </lineage>
</organism>
<dbReference type="Ensembl" id="ENSCSET00000019257.1">
    <property type="protein sequence ID" value="ENSCSEP00000019023.1"/>
    <property type="gene ID" value="ENSCSEG00000012181.1"/>
</dbReference>
<dbReference type="AlphaFoldDB" id="A0A3P8VUW6"/>
<dbReference type="GeneTree" id="ENSGT00740000116816"/>
<proteinExistence type="predicted"/>
<dbReference type="Proteomes" id="UP000265120">
    <property type="component" value="Chromosome Z"/>
</dbReference>
<keyword evidence="2" id="KW-1185">Reference proteome</keyword>
<evidence type="ECO:0000313" key="1">
    <source>
        <dbReference type="Ensembl" id="ENSCSEP00000019023.1"/>
    </source>
</evidence>
<accession>A0A3P8VUW6</accession>
<reference evidence="1" key="2">
    <citation type="submission" date="2025-08" db="UniProtKB">
        <authorList>
            <consortium name="Ensembl"/>
        </authorList>
    </citation>
    <scope>IDENTIFICATION</scope>
</reference>
<sequence length="54" mass="5935">MYLTGGGGGRLAAHAGWIDRLGRNQVQVLVIRDLVEAVTVFEQLDVQILIDLLM</sequence>
<reference evidence="1 2" key="1">
    <citation type="journal article" date="2014" name="Nat. Genet.">
        <title>Whole-genome sequence of a flatfish provides insights into ZW sex chromosome evolution and adaptation to a benthic lifestyle.</title>
        <authorList>
            <person name="Chen S."/>
            <person name="Zhang G."/>
            <person name="Shao C."/>
            <person name="Huang Q."/>
            <person name="Liu G."/>
            <person name="Zhang P."/>
            <person name="Song W."/>
            <person name="An N."/>
            <person name="Chalopin D."/>
            <person name="Volff J.N."/>
            <person name="Hong Y."/>
            <person name="Li Q."/>
            <person name="Sha Z."/>
            <person name="Zhou H."/>
            <person name="Xie M."/>
            <person name="Yu Q."/>
            <person name="Liu Y."/>
            <person name="Xiang H."/>
            <person name="Wang N."/>
            <person name="Wu K."/>
            <person name="Yang C."/>
            <person name="Zhou Q."/>
            <person name="Liao X."/>
            <person name="Yang L."/>
            <person name="Hu Q."/>
            <person name="Zhang J."/>
            <person name="Meng L."/>
            <person name="Jin L."/>
            <person name="Tian Y."/>
            <person name="Lian J."/>
            <person name="Yang J."/>
            <person name="Miao G."/>
            <person name="Liu S."/>
            <person name="Liang Z."/>
            <person name="Yan F."/>
            <person name="Li Y."/>
            <person name="Sun B."/>
            <person name="Zhang H."/>
            <person name="Zhang J."/>
            <person name="Zhu Y."/>
            <person name="Du M."/>
            <person name="Zhao Y."/>
            <person name="Schartl M."/>
            <person name="Tang Q."/>
            <person name="Wang J."/>
        </authorList>
    </citation>
    <scope>NUCLEOTIDE SEQUENCE</scope>
</reference>
<reference evidence="1" key="3">
    <citation type="submission" date="2025-09" db="UniProtKB">
        <authorList>
            <consortium name="Ensembl"/>
        </authorList>
    </citation>
    <scope>IDENTIFICATION</scope>
</reference>
<evidence type="ECO:0000313" key="2">
    <source>
        <dbReference type="Proteomes" id="UP000265120"/>
    </source>
</evidence>
<dbReference type="InParanoid" id="A0A3P8VUW6"/>
<dbReference type="OMA" id="HAGWIDR"/>
<protein>
    <submittedName>
        <fullName evidence="1">Si:dkey-201c13.2</fullName>
    </submittedName>
</protein>
<name>A0A3P8VUW6_CYNSE</name>